<dbReference type="Proteomes" id="UP000009168">
    <property type="component" value="Unassembled WGS sequence"/>
</dbReference>
<organism evidence="3 4">
    <name type="scientific">Tetrahymena thermophila (strain SB210)</name>
    <dbReference type="NCBI Taxonomy" id="312017"/>
    <lineage>
        <taxon>Eukaryota</taxon>
        <taxon>Sar</taxon>
        <taxon>Alveolata</taxon>
        <taxon>Ciliophora</taxon>
        <taxon>Intramacronucleata</taxon>
        <taxon>Oligohymenophorea</taxon>
        <taxon>Hymenostomatida</taxon>
        <taxon>Tetrahymenina</taxon>
        <taxon>Tetrahymenidae</taxon>
        <taxon>Tetrahymena</taxon>
    </lineage>
</organism>
<dbReference type="PANTHER" id="PTHR46517">
    <property type="entry name" value="FRUCTOSE-2,6-BISPHOSPHATASE TIGAR"/>
    <property type="match status" value="1"/>
</dbReference>
<evidence type="ECO:0000256" key="2">
    <source>
        <dbReference type="PIRSR" id="PIRSR613078-2"/>
    </source>
</evidence>
<dbReference type="InterPro" id="IPR029033">
    <property type="entry name" value="His_PPase_superfam"/>
</dbReference>
<dbReference type="eggNOG" id="KOG0235">
    <property type="taxonomic scope" value="Eukaryota"/>
</dbReference>
<dbReference type="RefSeq" id="XP_001023702.1">
    <property type="nucleotide sequence ID" value="XM_001023702.1"/>
</dbReference>
<dbReference type="Gene3D" id="3.40.50.1240">
    <property type="entry name" value="Phosphoglycerate mutase-like"/>
    <property type="match status" value="1"/>
</dbReference>
<dbReference type="OMA" id="HGETFAN"/>
<dbReference type="GO" id="GO:0045820">
    <property type="term" value="P:negative regulation of glycolytic process"/>
    <property type="evidence" value="ECO:0007669"/>
    <property type="project" value="TreeGrafter"/>
</dbReference>
<protein>
    <submittedName>
        <fullName evidence="3">Histidine phosphatase family (Branch protein 1)</fullName>
    </submittedName>
</protein>
<feature type="binding site" evidence="2">
    <location>
        <begin position="8"/>
        <end position="15"/>
    </location>
    <ligand>
        <name>substrate</name>
    </ligand>
</feature>
<dbReference type="GO" id="GO:0004331">
    <property type="term" value="F:fructose-2,6-bisphosphate 2-phosphatase activity"/>
    <property type="evidence" value="ECO:0007669"/>
    <property type="project" value="TreeGrafter"/>
</dbReference>
<dbReference type="HOGENOM" id="CLU_1126442_0_0_1"/>
<dbReference type="AlphaFoldDB" id="Q246C6"/>
<accession>Q246C6</accession>
<evidence type="ECO:0000313" key="4">
    <source>
        <dbReference type="Proteomes" id="UP000009168"/>
    </source>
</evidence>
<dbReference type="GO" id="GO:0043456">
    <property type="term" value="P:regulation of pentose-phosphate shunt"/>
    <property type="evidence" value="ECO:0007669"/>
    <property type="project" value="TreeGrafter"/>
</dbReference>
<dbReference type="InterPro" id="IPR001345">
    <property type="entry name" value="PG/BPGM_mutase_AS"/>
</dbReference>
<dbReference type="OrthoDB" id="291431at2759"/>
<dbReference type="Pfam" id="PF00300">
    <property type="entry name" value="His_Phos_1"/>
    <property type="match status" value="1"/>
</dbReference>
<dbReference type="PANTHER" id="PTHR46517:SF1">
    <property type="entry name" value="FRUCTOSE-2,6-BISPHOSPHATASE TIGAR"/>
    <property type="match status" value="1"/>
</dbReference>
<dbReference type="InterPro" id="IPR013078">
    <property type="entry name" value="His_Pase_superF_clade-1"/>
</dbReference>
<dbReference type="SUPFAM" id="SSF53254">
    <property type="entry name" value="Phosphoglycerate mutase-like"/>
    <property type="match status" value="1"/>
</dbReference>
<dbReference type="SMART" id="SM00855">
    <property type="entry name" value="PGAM"/>
    <property type="match status" value="1"/>
</dbReference>
<evidence type="ECO:0000313" key="3">
    <source>
        <dbReference type="EMBL" id="EAS03457.1"/>
    </source>
</evidence>
<name>Q246C6_TETTS</name>
<dbReference type="CDD" id="cd07067">
    <property type="entry name" value="HP_PGM_like"/>
    <property type="match status" value="1"/>
</dbReference>
<evidence type="ECO:0000256" key="1">
    <source>
        <dbReference type="ARBA" id="ARBA00022801"/>
    </source>
</evidence>
<dbReference type="STRING" id="312017.Q246C6"/>
<dbReference type="KEGG" id="tet:TTHERM_00243720"/>
<feature type="binding site" evidence="2">
    <location>
        <position position="58"/>
    </location>
    <ligand>
        <name>substrate</name>
    </ligand>
</feature>
<reference evidence="4" key="1">
    <citation type="journal article" date="2006" name="PLoS Biol.">
        <title>Macronuclear genome sequence of the ciliate Tetrahymena thermophila, a model eukaryote.</title>
        <authorList>
            <person name="Eisen J.A."/>
            <person name="Coyne R.S."/>
            <person name="Wu M."/>
            <person name="Wu D."/>
            <person name="Thiagarajan M."/>
            <person name="Wortman J.R."/>
            <person name="Badger J.H."/>
            <person name="Ren Q."/>
            <person name="Amedeo P."/>
            <person name="Jones K.M."/>
            <person name="Tallon L.J."/>
            <person name="Delcher A.L."/>
            <person name="Salzberg S.L."/>
            <person name="Silva J.C."/>
            <person name="Haas B.J."/>
            <person name="Majoros W.H."/>
            <person name="Farzad M."/>
            <person name="Carlton J.M."/>
            <person name="Smith R.K. Jr."/>
            <person name="Garg J."/>
            <person name="Pearlman R.E."/>
            <person name="Karrer K.M."/>
            <person name="Sun L."/>
            <person name="Manning G."/>
            <person name="Elde N.C."/>
            <person name="Turkewitz A.P."/>
            <person name="Asai D.J."/>
            <person name="Wilkes D.E."/>
            <person name="Wang Y."/>
            <person name="Cai H."/>
            <person name="Collins K."/>
            <person name="Stewart B.A."/>
            <person name="Lee S.R."/>
            <person name="Wilamowska K."/>
            <person name="Weinberg Z."/>
            <person name="Ruzzo W.L."/>
            <person name="Wloga D."/>
            <person name="Gaertig J."/>
            <person name="Frankel J."/>
            <person name="Tsao C.-C."/>
            <person name="Gorovsky M.A."/>
            <person name="Keeling P.J."/>
            <person name="Waller R.F."/>
            <person name="Patron N.J."/>
            <person name="Cherry J.M."/>
            <person name="Stover N.A."/>
            <person name="Krieger C.J."/>
            <person name="del Toro C."/>
            <person name="Ryder H.F."/>
            <person name="Williamson S.C."/>
            <person name="Barbeau R.A."/>
            <person name="Hamilton E.P."/>
            <person name="Orias E."/>
        </authorList>
    </citation>
    <scope>NUCLEOTIDE SEQUENCE [LARGE SCALE GENOMIC DNA]</scope>
    <source>
        <strain evidence="4">SB210</strain>
    </source>
</reference>
<dbReference type="InterPro" id="IPR051695">
    <property type="entry name" value="Phosphoglycerate_Mutase"/>
</dbReference>
<gene>
    <name evidence="3" type="ORF">TTHERM_00243720</name>
</gene>
<keyword evidence="1" id="KW-0378">Hydrolase</keyword>
<sequence length="247" mass="28467">MIELWLIRHGQTIDNIQKILAGHQPGQLTNLGVKQAKQTGEFLKKEKFDFAYVSDLARTKSTFQNIHNQLISKIPDNKITYTPLMREKGGGEYEGKPLELFRKTAADKKIPLRQFKGKDGECWNDVYVRAEKFLLTLAINHLKIDQNQKQDPQEEEIKENNQPIQNFVKLIGVTHGGFIMEVHNVIEFNYQNKEPNINNVAKNCSIHKIQISLSKASKLNNINEVTFKDLEIICIDRNNDNHCKDVK</sequence>
<dbReference type="PROSITE" id="PS00175">
    <property type="entry name" value="PG_MUTASE"/>
    <property type="match status" value="1"/>
</dbReference>
<dbReference type="EMBL" id="GG662474">
    <property type="protein sequence ID" value="EAS03457.1"/>
    <property type="molecule type" value="Genomic_DNA"/>
</dbReference>
<proteinExistence type="predicted"/>
<dbReference type="InParanoid" id="Q246C6"/>
<keyword evidence="4" id="KW-1185">Reference proteome</keyword>
<dbReference type="GeneID" id="7837372"/>
<dbReference type="GO" id="GO:0005829">
    <property type="term" value="C:cytosol"/>
    <property type="evidence" value="ECO:0007669"/>
    <property type="project" value="TreeGrafter"/>
</dbReference>